<accession>A0ABQ8IYR8</accession>
<protein>
    <recommendedName>
        <fullName evidence="3">Secreted protein</fullName>
    </recommendedName>
</protein>
<dbReference type="Proteomes" id="UP000887458">
    <property type="component" value="Unassembled WGS sequence"/>
</dbReference>
<name>A0ABQ8IYR8_DERPT</name>
<organism evidence="1 2">
    <name type="scientific">Dermatophagoides pteronyssinus</name>
    <name type="common">European house dust mite</name>
    <dbReference type="NCBI Taxonomy" id="6956"/>
    <lineage>
        <taxon>Eukaryota</taxon>
        <taxon>Metazoa</taxon>
        <taxon>Ecdysozoa</taxon>
        <taxon>Arthropoda</taxon>
        <taxon>Chelicerata</taxon>
        <taxon>Arachnida</taxon>
        <taxon>Acari</taxon>
        <taxon>Acariformes</taxon>
        <taxon>Sarcoptiformes</taxon>
        <taxon>Astigmata</taxon>
        <taxon>Psoroptidia</taxon>
        <taxon>Analgoidea</taxon>
        <taxon>Pyroglyphidae</taxon>
        <taxon>Dermatophagoidinae</taxon>
        <taxon>Dermatophagoides</taxon>
    </lineage>
</organism>
<dbReference type="EMBL" id="NJHN03000098">
    <property type="protein sequence ID" value="KAH9415346.1"/>
    <property type="molecule type" value="Genomic_DNA"/>
</dbReference>
<evidence type="ECO:0000313" key="1">
    <source>
        <dbReference type="EMBL" id="KAH9415346.1"/>
    </source>
</evidence>
<evidence type="ECO:0008006" key="3">
    <source>
        <dbReference type="Google" id="ProtNLM"/>
    </source>
</evidence>
<gene>
    <name evidence="1" type="ORF">DERP_012642</name>
</gene>
<reference evidence="1 2" key="1">
    <citation type="journal article" date="2018" name="J. Allergy Clin. Immunol.">
        <title>High-quality assembly of Dermatophagoides pteronyssinus genome and transcriptome reveals a wide range of novel allergens.</title>
        <authorList>
            <person name="Liu X.Y."/>
            <person name="Yang K.Y."/>
            <person name="Wang M.Q."/>
            <person name="Kwok J.S."/>
            <person name="Zeng X."/>
            <person name="Yang Z."/>
            <person name="Xiao X.J."/>
            <person name="Lau C.P."/>
            <person name="Li Y."/>
            <person name="Huang Z.M."/>
            <person name="Ba J.G."/>
            <person name="Yim A.K."/>
            <person name="Ouyang C.Y."/>
            <person name="Ngai S.M."/>
            <person name="Chan T.F."/>
            <person name="Leung E.L."/>
            <person name="Liu L."/>
            <person name="Liu Z.G."/>
            <person name="Tsui S.K."/>
        </authorList>
    </citation>
    <scope>NUCLEOTIDE SEQUENCE [LARGE SCALE GENOMIC DNA]</scope>
    <source>
        <strain evidence="1">Derp</strain>
    </source>
</reference>
<proteinExistence type="predicted"/>
<evidence type="ECO:0000313" key="2">
    <source>
        <dbReference type="Proteomes" id="UP000887458"/>
    </source>
</evidence>
<keyword evidence="2" id="KW-1185">Reference proteome</keyword>
<sequence length="104" mass="10983">MMNIAGFCTVAIISGTISVSQFSSDSSSSSLSSIEILNCSVVCSCCGLTPTTPVGNIHSDILFCKSVIVGRGFVCKNTQCGLRQPFGCVSNQHCFVERFIFGSI</sequence>
<comment type="caution">
    <text evidence="1">The sequence shown here is derived from an EMBL/GenBank/DDBJ whole genome shotgun (WGS) entry which is preliminary data.</text>
</comment>
<reference evidence="1 2" key="2">
    <citation type="journal article" date="2022" name="Mol. Biol. Evol.">
        <title>Comparative Genomics Reveals Insights into the Divergent Evolution of Astigmatic Mites and Household Pest Adaptations.</title>
        <authorList>
            <person name="Xiong Q."/>
            <person name="Wan A.T."/>
            <person name="Liu X."/>
            <person name="Fung C.S."/>
            <person name="Xiao X."/>
            <person name="Malainual N."/>
            <person name="Hou J."/>
            <person name="Wang L."/>
            <person name="Wang M."/>
            <person name="Yang K.Y."/>
            <person name="Cui Y."/>
            <person name="Leung E.L."/>
            <person name="Nong W."/>
            <person name="Shin S.K."/>
            <person name="Au S.W."/>
            <person name="Jeong K.Y."/>
            <person name="Chew F.T."/>
            <person name="Hui J.H."/>
            <person name="Leung T.F."/>
            <person name="Tungtrongchitr A."/>
            <person name="Zhong N."/>
            <person name="Liu Z."/>
            <person name="Tsui S.K."/>
        </authorList>
    </citation>
    <scope>NUCLEOTIDE SEQUENCE [LARGE SCALE GENOMIC DNA]</scope>
    <source>
        <strain evidence="1">Derp</strain>
    </source>
</reference>